<reference evidence="1 2" key="1">
    <citation type="submission" date="2018-11" db="EMBL/GenBank/DDBJ databases">
        <title>Chitinophaga lutea sp.nov., isolate from arsenic contaminated soil.</title>
        <authorList>
            <person name="Zong Y."/>
        </authorList>
    </citation>
    <scope>NUCLEOTIDE SEQUENCE [LARGE SCALE GENOMIC DNA]</scope>
    <source>
        <strain evidence="1 2">ZY74</strain>
    </source>
</reference>
<dbReference type="EMBL" id="RPDH01000003">
    <property type="protein sequence ID" value="RPE05928.1"/>
    <property type="molecule type" value="Genomic_DNA"/>
</dbReference>
<gene>
    <name evidence="1" type="ORF">EGT74_26600</name>
</gene>
<evidence type="ECO:0000313" key="2">
    <source>
        <dbReference type="Proteomes" id="UP000278351"/>
    </source>
</evidence>
<accession>A0A3N4PEP6</accession>
<protein>
    <submittedName>
        <fullName evidence="1">Uncharacterized protein</fullName>
    </submittedName>
</protein>
<keyword evidence="2" id="KW-1185">Reference proteome</keyword>
<name>A0A3N4PEP6_9BACT</name>
<proteinExistence type="predicted"/>
<dbReference type="Proteomes" id="UP000278351">
    <property type="component" value="Unassembled WGS sequence"/>
</dbReference>
<sequence length="139" mass="15891">MPICRCSAQTSKSLKEFYTEVSSEDNSGVGGQQMLILIDMIDQLFVETALWGLTSHYDLVILPKDDWKSDWYVKVLASSFGEYRFEYLLPENKRPWKNAVVIGVATNLAEAKKYLLIAMLESEGWQGNTELKKLAEQYI</sequence>
<dbReference type="AlphaFoldDB" id="A0A3N4PEP6"/>
<comment type="caution">
    <text evidence="1">The sequence shown here is derived from an EMBL/GenBank/DDBJ whole genome shotgun (WGS) entry which is preliminary data.</text>
</comment>
<organism evidence="1 2">
    <name type="scientific">Chitinophaga lutea</name>
    <dbReference type="NCBI Taxonomy" id="2488634"/>
    <lineage>
        <taxon>Bacteria</taxon>
        <taxon>Pseudomonadati</taxon>
        <taxon>Bacteroidota</taxon>
        <taxon>Chitinophagia</taxon>
        <taxon>Chitinophagales</taxon>
        <taxon>Chitinophagaceae</taxon>
        <taxon>Chitinophaga</taxon>
    </lineage>
</organism>
<evidence type="ECO:0000313" key="1">
    <source>
        <dbReference type="EMBL" id="RPE05928.1"/>
    </source>
</evidence>